<keyword evidence="2" id="KW-0732">Signal</keyword>
<dbReference type="RefSeq" id="XP_025408439.1">
    <property type="nucleotide sequence ID" value="XM_025552654.1"/>
</dbReference>
<evidence type="ECO:0000313" key="4">
    <source>
        <dbReference type="Proteomes" id="UP000694846"/>
    </source>
</evidence>
<evidence type="ECO:0000256" key="1">
    <source>
        <dbReference type="SAM" id="MobiDB-lite"/>
    </source>
</evidence>
<feature type="chain" id="PRO_5044579236" evidence="2">
    <location>
        <begin position="21"/>
        <end position="238"/>
    </location>
</feature>
<dbReference type="GeneID" id="112682143"/>
<feature type="signal peptide" evidence="2">
    <location>
        <begin position="1"/>
        <end position="20"/>
    </location>
</feature>
<sequence length="238" mass="25413">MNTKILAILTVTFFFTEAKANFYSGFKNPSSCCGSEPPYGQLPLSYNTASCAQYPSFPPTALFPSPSLLKPCAPTSPGSCQIPDAPRPTSFQNLAYFPSSQSPYPVPCAPPPLSYPAPCSPLSISYLSPFTPQFSYFSSSSDTASFNPSLLASFKNTKSSKPSKPSSHAIASSYNTPPTRLNSCKLRPYRSPKFIPVQLKSLPNLKAPSCGAVSSSSPCQPGFGLNPSVFAKPICNYN</sequence>
<reference evidence="5" key="2">
    <citation type="submission" date="2025-04" db="UniProtKB">
        <authorList>
            <consortium name="RefSeq"/>
        </authorList>
    </citation>
    <scope>IDENTIFICATION</scope>
    <source>
        <tissue evidence="5">Whole body</tissue>
    </source>
</reference>
<dbReference type="AlphaFoldDB" id="A0A2S2QRT8"/>
<dbReference type="OrthoDB" id="10586630at2759"/>
<organism evidence="3">
    <name type="scientific">Sipha flava</name>
    <name type="common">yellow sugarcane aphid</name>
    <dbReference type="NCBI Taxonomy" id="143950"/>
    <lineage>
        <taxon>Eukaryota</taxon>
        <taxon>Metazoa</taxon>
        <taxon>Ecdysozoa</taxon>
        <taxon>Arthropoda</taxon>
        <taxon>Hexapoda</taxon>
        <taxon>Insecta</taxon>
        <taxon>Pterygota</taxon>
        <taxon>Neoptera</taxon>
        <taxon>Paraneoptera</taxon>
        <taxon>Hemiptera</taxon>
        <taxon>Sternorrhyncha</taxon>
        <taxon>Aphidomorpha</taxon>
        <taxon>Aphidoidea</taxon>
        <taxon>Aphididae</taxon>
        <taxon>Sipha</taxon>
    </lineage>
</organism>
<dbReference type="Proteomes" id="UP000694846">
    <property type="component" value="Unplaced"/>
</dbReference>
<feature type="region of interest" description="Disordered" evidence="1">
    <location>
        <begin position="157"/>
        <end position="176"/>
    </location>
</feature>
<gene>
    <name evidence="5" type="primary">LOC112682143</name>
    <name evidence="3" type="ORF">g.160988</name>
</gene>
<proteinExistence type="predicted"/>
<name>A0A2S2QRT8_9HEMI</name>
<protein>
    <submittedName>
        <fullName evidence="5">Vegetative cell wall protein gp1-like</fullName>
    </submittedName>
</protein>
<evidence type="ECO:0000313" key="3">
    <source>
        <dbReference type="EMBL" id="MBY80489.1"/>
    </source>
</evidence>
<dbReference type="EMBL" id="GGMS01011286">
    <property type="protein sequence ID" value="MBY80489.1"/>
    <property type="molecule type" value="Transcribed_RNA"/>
</dbReference>
<evidence type="ECO:0000313" key="5">
    <source>
        <dbReference type="RefSeq" id="XP_025408439.1"/>
    </source>
</evidence>
<keyword evidence="4" id="KW-1185">Reference proteome</keyword>
<feature type="compositionally biased region" description="Low complexity" evidence="1">
    <location>
        <begin position="157"/>
        <end position="173"/>
    </location>
</feature>
<reference evidence="3" key="1">
    <citation type="submission" date="2018-04" db="EMBL/GenBank/DDBJ databases">
        <title>Transcriptome assembly of Sipha flava.</title>
        <authorList>
            <person name="Scully E.D."/>
            <person name="Geib S.M."/>
            <person name="Palmer N.A."/>
            <person name="Koch K."/>
            <person name="Bradshaw J."/>
            <person name="Heng-Moss T."/>
            <person name="Sarath G."/>
        </authorList>
    </citation>
    <scope>NUCLEOTIDE SEQUENCE</scope>
</reference>
<evidence type="ECO:0000256" key="2">
    <source>
        <dbReference type="SAM" id="SignalP"/>
    </source>
</evidence>
<accession>A0A2S2QRT8</accession>